<organism evidence="1 2">
    <name type="scientific">Campylobacter hyointestinalis</name>
    <dbReference type="NCBI Taxonomy" id="198"/>
    <lineage>
        <taxon>Bacteria</taxon>
        <taxon>Pseudomonadati</taxon>
        <taxon>Campylobacterota</taxon>
        <taxon>Epsilonproteobacteria</taxon>
        <taxon>Campylobacterales</taxon>
        <taxon>Campylobacteraceae</taxon>
        <taxon>Campylobacter</taxon>
    </lineage>
</organism>
<dbReference type="EMBL" id="VOAP01000003">
    <property type="protein sequence ID" value="TWO22615.1"/>
    <property type="molecule type" value="Genomic_DNA"/>
</dbReference>
<dbReference type="AlphaFoldDB" id="A0A562XKX5"/>
<evidence type="ECO:0000313" key="1">
    <source>
        <dbReference type="EMBL" id="TWO22615.1"/>
    </source>
</evidence>
<evidence type="ECO:0000313" key="2">
    <source>
        <dbReference type="Proteomes" id="UP000321812"/>
    </source>
</evidence>
<protein>
    <submittedName>
        <fullName evidence="1">Uncharacterized protein</fullName>
    </submittedName>
</protein>
<name>A0A562XKX5_CAMHY</name>
<accession>A0A562XKX5</accession>
<reference evidence="1 2" key="1">
    <citation type="submission" date="2019-07" db="EMBL/GenBank/DDBJ databases">
        <title>Rapid identification of Enteric Bacteria from Whole Genome Sequences (WGS) using Average Nucleotide Identity (ANI).</title>
        <authorList>
            <person name="Lane C."/>
        </authorList>
    </citation>
    <scope>NUCLEOTIDE SEQUENCE [LARGE SCALE GENOMIC DNA]</scope>
    <source>
        <strain evidence="1 2">D2411</strain>
    </source>
</reference>
<sequence>MGYRPHIVKTYIVEYGKTLNSDNWDIEDFIEFLDLSDINYHRSYSEESDKVYIDTEYFLSILKEERIENFKKTYSKDKLKLSLEEYIENIENLYEAAEFPDIQKRNEIIIEWF</sequence>
<comment type="caution">
    <text evidence="1">The sequence shown here is derived from an EMBL/GenBank/DDBJ whole genome shotgun (WGS) entry which is preliminary data.</text>
</comment>
<dbReference type="Proteomes" id="UP000321812">
    <property type="component" value="Unassembled WGS sequence"/>
</dbReference>
<dbReference type="RefSeq" id="WP_147496864.1">
    <property type="nucleotide sequence ID" value="NZ_VOAP01000003.1"/>
</dbReference>
<proteinExistence type="predicted"/>
<gene>
    <name evidence="1" type="ORF">YZ82_01485</name>
</gene>